<protein>
    <submittedName>
        <fullName evidence="1">Uncharacterized protein</fullName>
    </submittedName>
</protein>
<proteinExistence type="predicted"/>
<reference evidence="1" key="1">
    <citation type="journal article" date="2014" name="Front. Microbiol.">
        <title>High frequency of phylogenetically diverse reductive dehalogenase-homologous genes in deep subseafloor sedimentary metagenomes.</title>
        <authorList>
            <person name="Kawai M."/>
            <person name="Futagami T."/>
            <person name="Toyoda A."/>
            <person name="Takaki Y."/>
            <person name="Nishi S."/>
            <person name="Hori S."/>
            <person name="Arai W."/>
            <person name="Tsubouchi T."/>
            <person name="Morono Y."/>
            <person name="Uchiyama I."/>
            <person name="Ito T."/>
            <person name="Fujiyama A."/>
            <person name="Inagaki F."/>
            <person name="Takami H."/>
        </authorList>
    </citation>
    <scope>NUCLEOTIDE SEQUENCE</scope>
    <source>
        <strain evidence="1">Expedition CK06-06</strain>
    </source>
</reference>
<accession>X0W959</accession>
<feature type="non-terminal residue" evidence="1">
    <location>
        <position position="51"/>
    </location>
</feature>
<name>X0W959_9ZZZZ</name>
<gene>
    <name evidence="1" type="ORF">S01H1_51180</name>
</gene>
<evidence type="ECO:0000313" key="1">
    <source>
        <dbReference type="EMBL" id="GAG21138.1"/>
    </source>
</evidence>
<dbReference type="EMBL" id="BARS01033020">
    <property type="protein sequence ID" value="GAG21138.1"/>
    <property type="molecule type" value="Genomic_DNA"/>
</dbReference>
<sequence length="51" mass="5907">MPNKMVDFPIKVPKSKFCYNHISGEHCYQFRFKRIGNIMIGECSVGLSLIE</sequence>
<comment type="caution">
    <text evidence="1">The sequence shown here is derived from an EMBL/GenBank/DDBJ whole genome shotgun (WGS) entry which is preliminary data.</text>
</comment>
<organism evidence="1">
    <name type="scientific">marine sediment metagenome</name>
    <dbReference type="NCBI Taxonomy" id="412755"/>
    <lineage>
        <taxon>unclassified sequences</taxon>
        <taxon>metagenomes</taxon>
        <taxon>ecological metagenomes</taxon>
    </lineage>
</organism>
<dbReference type="AlphaFoldDB" id="X0W959"/>